<evidence type="ECO:0000256" key="1">
    <source>
        <dbReference type="ARBA" id="ARBA00004496"/>
    </source>
</evidence>
<feature type="compositionally biased region" description="Low complexity" evidence="5">
    <location>
        <begin position="84"/>
        <end position="118"/>
    </location>
</feature>
<organism evidence="7 8">
    <name type="scientific">Capsaspora owczarzaki (strain ATCC 30864)</name>
    <dbReference type="NCBI Taxonomy" id="595528"/>
    <lineage>
        <taxon>Eukaryota</taxon>
        <taxon>Filasterea</taxon>
        <taxon>Capsaspora</taxon>
    </lineage>
</organism>
<dbReference type="PROSITE" id="PS50033">
    <property type="entry name" value="UBX"/>
    <property type="match status" value="1"/>
</dbReference>
<dbReference type="Proteomes" id="UP000008743">
    <property type="component" value="Unassembled WGS sequence"/>
</dbReference>
<dbReference type="FunCoup" id="A0A0D2WNN6">
    <property type="interactions" value="111"/>
</dbReference>
<dbReference type="GO" id="GO:0005737">
    <property type="term" value="C:cytoplasm"/>
    <property type="evidence" value="ECO:0007669"/>
    <property type="project" value="UniProtKB-SubCell"/>
</dbReference>
<dbReference type="Pfam" id="PF24560">
    <property type="entry name" value="zf-C2H2_OTU1_C"/>
    <property type="match status" value="1"/>
</dbReference>
<gene>
    <name evidence="7" type="ORF">CAOG_003071</name>
</gene>
<dbReference type="GO" id="GO:1903094">
    <property type="term" value="P:negative regulation of protein K48-linked deubiquitination"/>
    <property type="evidence" value="ECO:0007669"/>
    <property type="project" value="TreeGrafter"/>
</dbReference>
<accession>A0A0D2WNN6</accession>
<evidence type="ECO:0000313" key="8">
    <source>
        <dbReference type="Proteomes" id="UP000008743"/>
    </source>
</evidence>
<proteinExistence type="predicted"/>
<protein>
    <recommendedName>
        <fullName evidence="6">UBX domain-containing protein</fullName>
    </recommendedName>
</protein>
<evidence type="ECO:0000256" key="3">
    <source>
        <dbReference type="ARBA" id="ARBA00023054"/>
    </source>
</evidence>
<dbReference type="Pfam" id="PF22562">
    <property type="entry name" value="UBA_7"/>
    <property type="match status" value="1"/>
</dbReference>
<dbReference type="SUPFAM" id="SSF54236">
    <property type="entry name" value="Ubiquitin-like"/>
    <property type="match status" value="1"/>
</dbReference>
<dbReference type="PANTHER" id="PTHR46340">
    <property type="entry name" value="UBX DOMAIN-CONTAINING PROTEIN 1"/>
    <property type="match status" value="1"/>
</dbReference>
<dbReference type="Gene3D" id="3.10.20.90">
    <property type="entry name" value="Phosphatidylinositol 3-kinase Catalytic Subunit, Chain A, domain 1"/>
    <property type="match status" value="1"/>
</dbReference>
<dbReference type="InParanoid" id="A0A0D2WNN6"/>
<dbReference type="InterPro" id="IPR001012">
    <property type="entry name" value="UBX_dom"/>
</dbReference>
<keyword evidence="8" id="KW-1185">Reference proteome</keyword>
<dbReference type="GO" id="GO:0031397">
    <property type="term" value="P:negative regulation of protein ubiquitination"/>
    <property type="evidence" value="ECO:0007669"/>
    <property type="project" value="TreeGrafter"/>
</dbReference>
<evidence type="ECO:0000259" key="6">
    <source>
        <dbReference type="PROSITE" id="PS50033"/>
    </source>
</evidence>
<dbReference type="InterPro" id="IPR009060">
    <property type="entry name" value="UBA-like_sf"/>
</dbReference>
<evidence type="ECO:0000256" key="2">
    <source>
        <dbReference type="ARBA" id="ARBA00022490"/>
    </source>
</evidence>
<dbReference type="PhylomeDB" id="A0A0D2WNN6"/>
<dbReference type="SUPFAM" id="SSF46934">
    <property type="entry name" value="UBA-like"/>
    <property type="match status" value="1"/>
</dbReference>
<comment type="subcellular location">
    <subcellularLocation>
        <location evidence="1">Cytoplasm</location>
    </subcellularLocation>
</comment>
<name>A0A0D2WNN6_CAPO3</name>
<dbReference type="CDD" id="cd01772">
    <property type="entry name" value="UBX_UBXN1"/>
    <property type="match status" value="1"/>
</dbReference>
<dbReference type="OrthoDB" id="10254930at2759"/>
<feature type="coiled-coil region" evidence="4">
    <location>
        <begin position="166"/>
        <end position="249"/>
    </location>
</feature>
<evidence type="ECO:0000256" key="4">
    <source>
        <dbReference type="SAM" id="Coils"/>
    </source>
</evidence>
<keyword evidence="2" id="KW-0963">Cytoplasm</keyword>
<reference evidence="8" key="1">
    <citation type="submission" date="2011-02" db="EMBL/GenBank/DDBJ databases">
        <title>The Genome Sequence of Capsaspora owczarzaki ATCC 30864.</title>
        <authorList>
            <person name="Russ C."/>
            <person name="Cuomo C."/>
            <person name="Burger G."/>
            <person name="Gray M.W."/>
            <person name="Holland P.W.H."/>
            <person name="King N."/>
            <person name="Lang F.B.F."/>
            <person name="Roger A.J."/>
            <person name="Ruiz-Trillo I."/>
            <person name="Young S.K."/>
            <person name="Zeng Q."/>
            <person name="Gargeya S."/>
            <person name="Alvarado L."/>
            <person name="Berlin A."/>
            <person name="Chapman S.B."/>
            <person name="Chen Z."/>
            <person name="Freedman E."/>
            <person name="Gellesch M."/>
            <person name="Goldberg J."/>
            <person name="Griggs A."/>
            <person name="Gujja S."/>
            <person name="Heilman E."/>
            <person name="Heiman D."/>
            <person name="Howarth C."/>
            <person name="Mehta T."/>
            <person name="Neiman D."/>
            <person name="Pearson M."/>
            <person name="Roberts A."/>
            <person name="Saif S."/>
            <person name="Shea T."/>
            <person name="Shenoy N."/>
            <person name="Sisk P."/>
            <person name="Stolte C."/>
            <person name="Sykes S."/>
            <person name="White J."/>
            <person name="Yandava C."/>
            <person name="Haas B."/>
            <person name="Nusbaum C."/>
            <person name="Birren B."/>
        </authorList>
    </citation>
    <scope>NUCLEOTIDE SEQUENCE</scope>
    <source>
        <strain evidence="8">ATCC 30864</strain>
    </source>
</reference>
<dbReference type="Pfam" id="PF00789">
    <property type="entry name" value="UBX"/>
    <property type="match status" value="1"/>
</dbReference>
<dbReference type="PANTHER" id="PTHR46340:SF1">
    <property type="entry name" value="UBX DOMAIN-CONTAINING PROTEIN 1"/>
    <property type="match status" value="1"/>
</dbReference>
<dbReference type="InterPro" id="IPR029071">
    <property type="entry name" value="Ubiquitin-like_domsf"/>
</dbReference>
<dbReference type="STRING" id="595528.A0A0D2WNN6"/>
<dbReference type="InterPro" id="IPR015940">
    <property type="entry name" value="UBA"/>
</dbReference>
<sequence>MSDALRSQRFVLLTRATPTDPLCVCVTLMMCAGRRRALRLGSCSLHNPYLREKALAVTGNQGAQAAMDWIFAHMDDPDIDEPHSSSSLSSGSALGSATSPSSSSSDAAAAASGEQAAAVPPEQARSLVCLDCNKKLRSELDAQAHAARTQHQNFAESSDEIKPLTEAEKQEQLARVEQRLKEARAAREAAAVDEERAKEKARRMQGKDMGIARKQFEEQEMQKALEARKREKEEEIKAKQRVREMIEQDKRARLGQSATPAAAAAPTPAAAAPAAVSAAPKEYTTASLQIRLTNGQAIKNTFDAGTTLSEVAGWVQLNRTDGQQPFAFMTNFPKRVFADAEYMQTLKELGLVPSSVLILTQPR</sequence>
<dbReference type="SMART" id="SM00166">
    <property type="entry name" value="UBX"/>
    <property type="match status" value="1"/>
</dbReference>
<dbReference type="GO" id="GO:0005634">
    <property type="term" value="C:nucleus"/>
    <property type="evidence" value="ECO:0007669"/>
    <property type="project" value="TreeGrafter"/>
</dbReference>
<dbReference type="InterPro" id="IPR057766">
    <property type="entry name" value="Znf-C2H2_OTU1-like_C"/>
</dbReference>
<dbReference type="AlphaFoldDB" id="A0A0D2WNN6"/>
<dbReference type="Gene3D" id="1.10.8.10">
    <property type="entry name" value="DNA helicase RuvA subunit, C-terminal domain"/>
    <property type="match status" value="1"/>
</dbReference>
<feature type="domain" description="UBX" evidence="6">
    <location>
        <begin position="281"/>
        <end position="359"/>
    </location>
</feature>
<dbReference type="GO" id="GO:0032435">
    <property type="term" value="P:negative regulation of proteasomal ubiquitin-dependent protein catabolic process"/>
    <property type="evidence" value="ECO:0007669"/>
    <property type="project" value="TreeGrafter"/>
</dbReference>
<keyword evidence="3 4" id="KW-0175">Coiled coil</keyword>
<evidence type="ECO:0000313" key="7">
    <source>
        <dbReference type="EMBL" id="KJE92038.1"/>
    </source>
</evidence>
<evidence type="ECO:0000256" key="5">
    <source>
        <dbReference type="SAM" id="MobiDB-lite"/>
    </source>
</evidence>
<feature type="region of interest" description="Disordered" evidence="5">
    <location>
        <begin position="78"/>
        <end position="120"/>
    </location>
</feature>
<dbReference type="GO" id="GO:0036435">
    <property type="term" value="F:K48-linked polyubiquitin modification-dependent protein binding"/>
    <property type="evidence" value="ECO:0007669"/>
    <property type="project" value="TreeGrafter"/>
</dbReference>
<dbReference type="EMBL" id="KE346363">
    <property type="protein sequence ID" value="KJE92038.1"/>
    <property type="molecule type" value="Genomic_DNA"/>
</dbReference>